<accession>A0A250XKC3</accession>
<dbReference type="PROSITE" id="PS00107">
    <property type="entry name" value="PROTEIN_KINASE_ATP"/>
    <property type="match status" value="1"/>
</dbReference>
<evidence type="ECO:0000256" key="2">
    <source>
        <dbReference type="SAM" id="MobiDB-lite"/>
    </source>
</evidence>
<keyword evidence="1" id="KW-0067">ATP-binding</keyword>
<evidence type="ECO:0000256" key="3">
    <source>
        <dbReference type="SAM" id="Phobius"/>
    </source>
</evidence>
<protein>
    <recommendedName>
        <fullName evidence="4">Protein kinase domain-containing protein</fullName>
    </recommendedName>
</protein>
<keyword evidence="1" id="KW-0547">Nucleotide-binding</keyword>
<feature type="transmembrane region" description="Helical" evidence="3">
    <location>
        <begin position="46"/>
        <end position="66"/>
    </location>
</feature>
<dbReference type="Gene3D" id="3.30.200.20">
    <property type="entry name" value="Phosphorylase Kinase, domain 1"/>
    <property type="match status" value="1"/>
</dbReference>
<feature type="binding site" evidence="1">
    <location>
        <position position="498"/>
    </location>
    <ligand>
        <name>ATP</name>
        <dbReference type="ChEBI" id="CHEBI:30616"/>
    </ligand>
</feature>
<dbReference type="InterPro" id="IPR051681">
    <property type="entry name" value="Ser/Thr_Kinases-Pseudokinases"/>
</dbReference>
<dbReference type="STRING" id="1157962.A0A250XKC3"/>
<organism evidence="5 6">
    <name type="scientific">Chlamydomonas eustigma</name>
    <dbReference type="NCBI Taxonomy" id="1157962"/>
    <lineage>
        <taxon>Eukaryota</taxon>
        <taxon>Viridiplantae</taxon>
        <taxon>Chlorophyta</taxon>
        <taxon>core chlorophytes</taxon>
        <taxon>Chlorophyceae</taxon>
        <taxon>CS clade</taxon>
        <taxon>Chlamydomonadales</taxon>
        <taxon>Chlamydomonadaceae</taxon>
        <taxon>Chlamydomonas</taxon>
    </lineage>
</organism>
<dbReference type="PANTHER" id="PTHR44329">
    <property type="entry name" value="SERINE/THREONINE-PROTEIN KINASE TNNI3K-RELATED"/>
    <property type="match status" value="1"/>
</dbReference>
<dbReference type="InterPro" id="IPR001245">
    <property type="entry name" value="Ser-Thr/Tyr_kinase_cat_dom"/>
</dbReference>
<dbReference type="InterPro" id="IPR000719">
    <property type="entry name" value="Prot_kinase_dom"/>
</dbReference>
<feature type="region of interest" description="Disordered" evidence="2">
    <location>
        <begin position="782"/>
        <end position="810"/>
    </location>
</feature>
<reference evidence="5 6" key="1">
    <citation type="submission" date="2017-08" db="EMBL/GenBank/DDBJ databases">
        <title>Acidophilic green algal genome provides insights into adaptation to an acidic environment.</title>
        <authorList>
            <person name="Hirooka S."/>
            <person name="Hirose Y."/>
            <person name="Kanesaki Y."/>
            <person name="Higuchi S."/>
            <person name="Fujiwara T."/>
            <person name="Onuma R."/>
            <person name="Era A."/>
            <person name="Ohbayashi R."/>
            <person name="Uzuka A."/>
            <person name="Nozaki H."/>
            <person name="Yoshikawa H."/>
            <person name="Miyagishima S.Y."/>
        </authorList>
    </citation>
    <scope>NUCLEOTIDE SEQUENCE [LARGE SCALE GENOMIC DNA]</scope>
    <source>
        <strain evidence="5 6">NIES-2499</strain>
    </source>
</reference>
<feature type="domain" description="Protein kinase" evidence="4">
    <location>
        <begin position="471"/>
        <end position="738"/>
    </location>
</feature>
<keyword evidence="6" id="KW-1185">Reference proteome</keyword>
<evidence type="ECO:0000256" key="1">
    <source>
        <dbReference type="PROSITE-ProRule" id="PRU10141"/>
    </source>
</evidence>
<dbReference type="PANTHER" id="PTHR44329:SF214">
    <property type="entry name" value="PROTEIN KINASE DOMAIN-CONTAINING PROTEIN"/>
    <property type="match status" value="1"/>
</dbReference>
<evidence type="ECO:0000313" key="5">
    <source>
        <dbReference type="EMBL" id="GAX83535.1"/>
    </source>
</evidence>
<sequence>MNHNTKDKESAEILQPDVGRPQSFRKRSTFKSINDLWRIIWYHPHVLVVPLVLFGLLLGLGLWGVISASNSSANSARTSATASATEVATSFELQIEQTFAPAVTLQIMIEKDPYWEYWQANFIDIAEYLISQTPNGSLYNIQLQPFGQVRIIYPLRPVDQTQYGKDLLLYPPRRALCLELIALHRQDVSVTYLTAPQNLSVVAVRQPIFINNTAPNETFGYYFDGENYTVPVVPQNRSYPPILPTGWPAGYQYNCSVCYNTSTPTQNSSRWWGFVALFINLQEVTDGQDSRLKTLTDNGYSYALYAPINSSDTSQYQLVSQHGDIDFESAELIDVLIPGQVQQTWQLWVQPLAGWYPSWTAPLIATVVILSVLISALLFTAMMYHVRQAALLTETKLTNEELARTTSVLEEEQVRMSTLITRQYELLSCLDDKNPSVVTAKAGLTLEHIGEVRRLVNDAALKGLKFGQDQIQIKELLGEGAFGKVYKGLWRGTEVAIKTIILPANMAGAEKREKMAVMEAAISSSLMHPNIVSTYTYTIRPLIDGIFCEAVDKEDFADPLYPSEENNLVAPTQPHLPSSGVMQPSARTSLSRNSSTGVHSFEVCLVLEYCDKGSLNDAVADFGMSSQVAQQAEAHVSSMFLGTITHMAPETLMEGRASKAGDVYSFGILMWELLTAGDPYAEVPMALLGYAVTKLCRRPKFPAFAPHDYVQLAQRCWLPNPKDRPSFEEILETLQAMMEMHSPTCRPLQVPSIKRNFDKVHSGSYMNIKVIAGHAQDTALKASSSYQYDHDQRPQKRASQNPRAAGLQTAHHHHILSTMPVGLMHELKCLFSHV</sequence>
<name>A0A250XKC3_9CHLO</name>
<dbReference type="Gene3D" id="1.10.510.10">
    <property type="entry name" value="Transferase(Phosphotransferase) domain 1"/>
    <property type="match status" value="1"/>
</dbReference>
<keyword evidence="3" id="KW-0812">Transmembrane</keyword>
<feature type="transmembrane region" description="Helical" evidence="3">
    <location>
        <begin position="359"/>
        <end position="379"/>
    </location>
</feature>
<dbReference type="PROSITE" id="PS50011">
    <property type="entry name" value="PROTEIN_KINASE_DOM"/>
    <property type="match status" value="1"/>
</dbReference>
<dbReference type="GO" id="GO:0004674">
    <property type="term" value="F:protein serine/threonine kinase activity"/>
    <property type="evidence" value="ECO:0007669"/>
    <property type="project" value="TreeGrafter"/>
</dbReference>
<comment type="caution">
    <text evidence="5">The sequence shown here is derived from an EMBL/GenBank/DDBJ whole genome shotgun (WGS) entry which is preliminary data.</text>
</comment>
<dbReference type="Proteomes" id="UP000232323">
    <property type="component" value="Unassembled WGS sequence"/>
</dbReference>
<dbReference type="EMBL" id="BEGY01000101">
    <property type="protein sequence ID" value="GAX83535.1"/>
    <property type="molecule type" value="Genomic_DNA"/>
</dbReference>
<keyword evidence="3" id="KW-0472">Membrane</keyword>
<dbReference type="AlphaFoldDB" id="A0A250XKC3"/>
<dbReference type="OrthoDB" id="540454at2759"/>
<dbReference type="InterPro" id="IPR017441">
    <property type="entry name" value="Protein_kinase_ATP_BS"/>
</dbReference>
<evidence type="ECO:0000313" key="6">
    <source>
        <dbReference type="Proteomes" id="UP000232323"/>
    </source>
</evidence>
<dbReference type="Pfam" id="PF07714">
    <property type="entry name" value="PK_Tyr_Ser-Thr"/>
    <property type="match status" value="2"/>
</dbReference>
<proteinExistence type="predicted"/>
<evidence type="ECO:0000259" key="4">
    <source>
        <dbReference type="PROSITE" id="PS50011"/>
    </source>
</evidence>
<dbReference type="InterPro" id="IPR011009">
    <property type="entry name" value="Kinase-like_dom_sf"/>
</dbReference>
<keyword evidence="3" id="KW-1133">Transmembrane helix</keyword>
<dbReference type="GO" id="GO:0005524">
    <property type="term" value="F:ATP binding"/>
    <property type="evidence" value="ECO:0007669"/>
    <property type="project" value="UniProtKB-UniRule"/>
</dbReference>
<gene>
    <name evidence="5" type="ORF">CEUSTIGMA_g10960.t1</name>
</gene>
<dbReference type="SUPFAM" id="SSF56112">
    <property type="entry name" value="Protein kinase-like (PK-like)"/>
    <property type="match status" value="1"/>
</dbReference>